<evidence type="ECO:0000313" key="1">
    <source>
        <dbReference type="EMBL" id="RKR81945.1"/>
    </source>
</evidence>
<sequence>MKTYKTTSVSQLVASFDNELKNLLLDDLKAIKTAKQKLINAGLNQGSLTAA</sequence>
<comment type="caution">
    <text evidence="1">The sequence shown here is derived from an EMBL/GenBank/DDBJ whole genome shotgun (WGS) entry which is preliminary data.</text>
</comment>
<organism evidence="1 2">
    <name type="scientific">Mucilaginibacter gracilis</name>
    <dbReference type="NCBI Taxonomy" id="423350"/>
    <lineage>
        <taxon>Bacteria</taxon>
        <taxon>Pseudomonadati</taxon>
        <taxon>Bacteroidota</taxon>
        <taxon>Sphingobacteriia</taxon>
        <taxon>Sphingobacteriales</taxon>
        <taxon>Sphingobacteriaceae</taxon>
        <taxon>Mucilaginibacter</taxon>
    </lineage>
</organism>
<proteinExistence type="predicted"/>
<reference evidence="1 2" key="1">
    <citation type="submission" date="2018-10" db="EMBL/GenBank/DDBJ databases">
        <title>Genomic Encyclopedia of Archaeal and Bacterial Type Strains, Phase II (KMG-II): from individual species to whole genera.</title>
        <authorList>
            <person name="Goeker M."/>
        </authorList>
    </citation>
    <scope>NUCLEOTIDE SEQUENCE [LARGE SCALE GENOMIC DNA]</scope>
    <source>
        <strain evidence="1 2">DSM 18602</strain>
    </source>
</reference>
<keyword evidence="2" id="KW-1185">Reference proteome</keyword>
<dbReference type="Proteomes" id="UP000268007">
    <property type="component" value="Unassembled WGS sequence"/>
</dbReference>
<protein>
    <submittedName>
        <fullName evidence="1">Uncharacterized protein</fullName>
    </submittedName>
</protein>
<dbReference type="RefSeq" id="WP_162847028.1">
    <property type="nucleotide sequence ID" value="NZ_RBKU01000001.1"/>
</dbReference>
<dbReference type="AlphaFoldDB" id="A0A495IZ05"/>
<dbReference type="EMBL" id="RBKU01000001">
    <property type="protein sequence ID" value="RKR81945.1"/>
    <property type="molecule type" value="Genomic_DNA"/>
</dbReference>
<accession>A0A495IZ05</accession>
<gene>
    <name evidence="1" type="ORF">BDD43_2107</name>
</gene>
<name>A0A495IZ05_9SPHI</name>
<evidence type="ECO:0000313" key="2">
    <source>
        <dbReference type="Proteomes" id="UP000268007"/>
    </source>
</evidence>